<sequence>MTTTPQSRPRLPLNTFGIAFGTAGIAGTWTAAGVELGAPPAVGEVLWAAAAAAWVVTIARFLRRPGGVRAIATDLRHPVLGPFAALAPAVGSLLSAHLATWLPFAGAVGVWVMLAVTTAFGAWLVTSLLTVPRDPVSLHGGYLLPTVAASLLGAQSLATIGHPELATGYFAAGVLFWVLIGAVLVTRFATGPAVPVGLLPTLAILSAPPAVAGNAWWTMTAGAPSVVHTALAGTMVAFLLPHVFLLRRYLTSGFAIGFWAMTFTTAASATYGIRLLSLAHLGTMGTVLSWVVVGVATLVVGSIATRSLALLRRSEQDRPRRAPVRVR</sequence>
<dbReference type="Pfam" id="PF03595">
    <property type="entry name" value="SLAC1"/>
    <property type="match status" value="1"/>
</dbReference>
<gene>
    <name evidence="6" type="ORF">KHB02_13680</name>
</gene>
<dbReference type="GO" id="GO:0005886">
    <property type="term" value="C:plasma membrane"/>
    <property type="evidence" value="ECO:0007669"/>
    <property type="project" value="TreeGrafter"/>
</dbReference>
<feature type="transmembrane region" description="Helical" evidence="5">
    <location>
        <begin position="45"/>
        <end position="62"/>
    </location>
</feature>
<keyword evidence="2 5" id="KW-0812">Transmembrane</keyword>
<keyword evidence="4 5" id="KW-0472">Membrane</keyword>
<dbReference type="InterPro" id="IPR004695">
    <property type="entry name" value="SLAC1/Mae1/Ssu1/TehA"/>
</dbReference>
<dbReference type="PANTHER" id="PTHR37955">
    <property type="entry name" value="TELLURITE RESISTANCE PROTEIN TEHA"/>
    <property type="match status" value="1"/>
</dbReference>
<feature type="transmembrane region" description="Helical" evidence="5">
    <location>
        <begin position="166"/>
        <end position="185"/>
    </location>
</feature>
<accession>A0A942SZD2</accession>
<dbReference type="InterPro" id="IPR038665">
    <property type="entry name" value="Voltage-dep_anion_channel_sf"/>
</dbReference>
<evidence type="ECO:0000313" key="6">
    <source>
        <dbReference type="EMBL" id="MBS4182443.1"/>
    </source>
</evidence>
<feature type="transmembrane region" description="Helical" evidence="5">
    <location>
        <begin position="225"/>
        <end position="246"/>
    </location>
</feature>
<dbReference type="Gene3D" id="1.50.10.150">
    <property type="entry name" value="Voltage-dependent anion channel"/>
    <property type="match status" value="1"/>
</dbReference>
<dbReference type="InterPro" id="IPR052951">
    <property type="entry name" value="Tellurite_res_ion_channel"/>
</dbReference>
<comment type="caution">
    <text evidence="6">The sequence shown here is derived from an EMBL/GenBank/DDBJ whole genome shotgun (WGS) entry which is preliminary data.</text>
</comment>
<evidence type="ECO:0000256" key="3">
    <source>
        <dbReference type="ARBA" id="ARBA00022989"/>
    </source>
</evidence>
<feature type="transmembrane region" description="Helical" evidence="5">
    <location>
        <begin position="141"/>
        <end position="160"/>
    </location>
</feature>
<feature type="transmembrane region" description="Helical" evidence="5">
    <location>
        <begin position="12"/>
        <end position="33"/>
    </location>
</feature>
<name>A0A942SZD2_9BACI</name>
<organism evidence="6">
    <name type="scientific">Neobacillus citreus</name>
    <dbReference type="NCBI Taxonomy" id="2833578"/>
    <lineage>
        <taxon>Bacteria</taxon>
        <taxon>Bacillati</taxon>
        <taxon>Bacillota</taxon>
        <taxon>Bacilli</taxon>
        <taxon>Bacillales</taxon>
        <taxon>Bacillaceae</taxon>
        <taxon>Neobacillus</taxon>
    </lineage>
</organism>
<comment type="subcellular location">
    <subcellularLocation>
        <location evidence="1">Membrane</location>
        <topology evidence="1">Multi-pass membrane protein</topology>
    </subcellularLocation>
</comment>
<dbReference type="PANTHER" id="PTHR37955:SF1">
    <property type="entry name" value="DEP DOMAIN-CONTAINING PROTEIN"/>
    <property type="match status" value="1"/>
</dbReference>
<feature type="transmembrane region" description="Helical" evidence="5">
    <location>
        <begin position="258"/>
        <end position="281"/>
    </location>
</feature>
<evidence type="ECO:0000256" key="1">
    <source>
        <dbReference type="ARBA" id="ARBA00004141"/>
    </source>
</evidence>
<keyword evidence="3 5" id="KW-1133">Transmembrane helix</keyword>
<dbReference type="GO" id="GO:0046583">
    <property type="term" value="F:monoatomic cation efflux transmembrane transporter activity"/>
    <property type="evidence" value="ECO:0007669"/>
    <property type="project" value="TreeGrafter"/>
</dbReference>
<evidence type="ECO:0000256" key="5">
    <source>
        <dbReference type="SAM" id="Phobius"/>
    </source>
</evidence>
<dbReference type="AlphaFoldDB" id="A0A942SZD2"/>
<evidence type="ECO:0000256" key="4">
    <source>
        <dbReference type="ARBA" id="ARBA00023136"/>
    </source>
</evidence>
<feature type="transmembrane region" description="Helical" evidence="5">
    <location>
        <begin position="108"/>
        <end position="129"/>
    </location>
</feature>
<reference evidence="6" key="1">
    <citation type="submission" date="2021-05" db="EMBL/GenBank/DDBJ databases">
        <title>Novel Bacillus species.</title>
        <authorList>
            <person name="Liu G."/>
        </authorList>
    </citation>
    <scope>NUCLEOTIDE SEQUENCE</scope>
    <source>
        <strain evidence="6">FJAT-50051</strain>
    </source>
</reference>
<protein>
    <recommendedName>
        <fullName evidence="7">C4-dicarboxylate transporter</fullName>
    </recommendedName>
</protein>
<dbReference type="EMBL" id="JAGYPE010000002">
    <property type="protein sequence ID" value="MBS4182443.1"/>
    <property type="molecule type" value="Genomic_DNA"/>
</dbReference>
<feature type="transmembrane region" description="Helical" evidence="5">
    <location>
        <begin position="83"/>
        <end position="102"/>
    </location>
</feature>
<evidence type="ECO:0008006" key="7">
    <source>
        <dbReference type="Google" id="ProtNLM"/>
    </source>
</evidence>
<feature type="transmembrane region" description="Helical" evidence="5">
    <location>
        <begin position="287"/>
        <end position="311"/>
    </location>
</feature>
<proteinExistence type="predicted"/>
<feature type="transmembrane region" description="Helical" evidence="5">
    <location>
        <begin position="197"/>
        <end position="219"/>
    </location>
</feature>
<evidence type="ECO:0000256" key="2">
    <source>
        <dbReference type="ARBA" id="ARBA00022692"/>
    </source>
</evidence>